<dbReference type="AlphaFoldDB" id="A0A4R1M0J7"/>
<feature type="domain" description="Amidohydrolase-related" evidence="2">
    <location>
        <begin position="53"/>
        <end position="373"/>
    </location>
</feature>
<dbReference type="InterPro" id="IPR011059">
    <property type="entry name" value="Metal-dep_hydrolase_composite"/>
</dbReference>
<dbReference type="RefSeq" id="WP_132223551.1">
    <property type="nucleotide sequence ID" value="NZ_SMGO01000002.1"/>
</dbReference>
<organism evidence="3 4">
    <name type="scientific">Albibacterium bauzanense</name>
    <dbReference type="NCBI Taxonomy" id="653929"/>
    <lineage>
        <taxon>Bacteria</taxon>
        <taxon>Pseudomonadati</taxon>
        <taxon>Bacteroidota</taxon>
        <taxon>Sphingobacteriia</taxon>
        <taxon>Sphingobacteriales</taxon>
        <taxon>Sphingobacteriaceae</taxon>
        <taxon>Albibacterium</taxon>
    </lineage>
</organism>
<evidence type="ECO:0000313" key="3">
    <source>
        <dbReference type="EMBL" id="TCK83049.1"/>
    </source>
</evidence>
<dbReference type="SUPFAM" id="SSF51338">
    <property type="entry name" value="Composite domain of metallo-dependent hydrolases"/>
    <property type="match status" value="1"/>
</dbReference>
<reference evidence="3 4" key="1">
    <citation type="submission" date="2019-03" db="EMBL/GenBank/DDBJ databases">
        <title>Genomic Encyclopedia of Archaeal and Bacterial Type Strains, Phase II (KMG-II): from individual species to whole genera.</title>
        <authorList>
            <person name="Goeker M."/>
        </authorList>
    </citation>
    <scope>NUCLEOTIDE SEQUENCE [LARGE SCALE GENOMIC DNA]</scope>
    <source>
        <strain evidence="3 4">DSM 22554</strain>
    </source>
</reference>
<evidence type="ECO:0000259" key="2">
    <source>
        <dbReference type="Pfam" id="PF01979"/>
    </source>
</evidence>
<dbReference type="OrthoDB" id="9807210at2"/>
<evidence type="ECO:0000256" key="1">
    <source>
        <dbReference type="ARBA" id="ARBA00022801"/>
    </source>
</evidence>
<gene>
    <name evidence="3" type="ORF">C8N28_1636</name>
</gene>
<dbReference type="InterPro" id="IPR006680">
    <property type="entry name" value="Amidohydro-rel"/>
</dbReference>
<dbReference type="Pfam" id="PF01979">
    <property type="entry name" value="Amidohydro_1"/>
    <property type="match status" value="1"/>
</dbReference>
<dbReference type="PANTHER" id="PTHR43794:SF11">
    <property type="entry name" value="AMIDOHYDROLASE-RELATED DOMAIN-CONTAINING PROTEIN"/>
    <property type="match status" value="1"/>
</dbReference>
<dbReference type="InterPro" id="IPR032466">
    <property type="entry name" value="Metal_Hydrolase"/>
</dbReference>
<keyword evidence="4" id="KW-1185">Reference proteome</keyword>
<dbReference type="Gene3D" id="3.20.20.140">
    <property type="entry name" value="Metal-dependent hydrolases"/>
    <property type="match status" value="1"/>
</dbReference>
<name>A0A4R1M0J7_9SPHI</name>
<keyword evidence="1 3" id="KW-0378">Hydrolase</keyword>
<sequence>MLKYLSADYLFPVNSAPIKNGIIVLSNNNAIVDILSEWDTVPKGINIERYEGIIVPGFINCHCHLELSHLRGKIPKKTGLINFLKAVARGPKYSSDLIADEIIKADQAMYEAGIVAVADVANTIHSRERKLESKIYYHTFSEIFGFEPEIAKEAFIRGVELCEAFAPLSSSVTPHAPYSVSKELFRFIRMREDKSKQLISIHNQETEEENKFFRYKTGNFLDFYAFLNKNIDFFKAQARNSLRSVLPLLPQLQRILLVHNTYTSFKDINFVERYKKDVTWCLCPNANLYIEDRLPKIDLFIRSRLPIVLGTDSLASNDKLCILSEIKTLLAHFPQLSLEKSIEWATLNGARYLGIDATYGSLEIGKKPGLNLLTKTDGLNLTEESTLVKLS</sequence>
<dbReference type="Proteomes" id="UP000294616">
    <property type="component" value="Unassembled WGS sequence"/>
</dbReference>
<comment type="caution">
    <text evidence="3">The sequence shown here is derived from an EMBL/GenBank/DDBJ whole genome shotgun (WGS) entry which is preliminary data.</text>
</comment>
<evidence type="ECO:0000313" key="4">
    <source>
        <dbReference type="Proteomes" id="UP000294616"/>
    </source>
</evidence>
<proteinExistence type="predicted"/>
<dbReference type="InterPro" id="IPR050287">
    <property type="entry name" value="MTA/SAH_deaminase"/>
</dbReference>
<dbReference type="EMBL" id="SMGO01000002">
    <property type="protein sequence ID" value="TCK83049.1"/>
    <property type="molecule type" value="Genomic_DNA"/>
</dbReference>
<dbReference type="SUPFAM" id="SSF51556">
    <property type="entry name" value="Metallo-dependent hydrolases"/>
    <property type="match status" value="1"/>
</dbReference>
<dbReference type="PANTHER" id="PTHR43794">
    <property type="entry name" value="AMINOHYDROLASE SSNA-RELATED"/>
    <property type="match status" value="1"/>
</dbReference>
<dbReference type="GO" id="GO:0016810">
    <property type="term" value="F:hydrolase activity, acting on carbon-nitrogen (but not peptide) bonds"/>
    <property type="evidence" value="ECO:0007669"/>
    <property type="project" value="InterPro"/>
</dbReference>
<accession>A0A4R1M0J7</accession>
<protein>
    <submittedName>
        <fullName evidence="3">Cytosine/adenosine deaminase-related metal-dependent hydrolase</fullName>
    </submittedName>
</protein>